<feature type="transmembrane region" description="Helical" evidence="1">
    <location>
        <begin position="262"/>
        <end position="287"/>
    </location>
</feature>
<feature type="transmembrane region" description="Helical" evidence="1">
    <location>
        <begin position="132"/>
        <end position="157"/>
    </location>
</feature>
<dbReference type="EMBL" id="ASHM01016781">
    <property type="protein sequence ID" value="PNX98559.1"/>
    <property type="molecule type" value="Genomic_DNA"/>
</dbReference>
<name>A0A2K3N6E0_TRIPR</name>
<dbReference type="AlphaFoldDB" id="A0A2K3N6E0"/>
<evidence type="ECO:0000256" key="1">
    <source>
        <dbReference type="SAM" id="Phobius"/>
    </source>
</evidence>
<gene>
    <name evidence="2" type="ORF">L195_g021809</name>
</gene>
<keyword evidence="1" id="KW-1133">Transmembrane helix</keyword>
<dbReference type="Pfam" id="PF03350">
    <property type="entry name" value="UPF0114"/>
    <property type="match status" value="1"/>
</dbReference>
<protein>
    <submittedName>
        <fullName evidence="2">Uncharacterized protein</fullName>
    </submittedName>
</protein>
<evidence type="ECO:0000313" key="2">
    <source>
        <dbReference type="EMBL" id="PNX98559.1"/>
    </source>
</evidence>
<proteinExistence type="predicted"/>
<dbReference type="Gramene" id="Tp57577_TGAC_v2_mRNA7309">
    <property type="protein sequence ID" value="Tp57577_TGAC_v2_mRNA7309"/>
    <property type="gene ID" value="Tp57577_TGAC_v2_gene7060"/>
</dbReference>
<reference evidence="2 3" key="1">
    <citation type="journal article" date="2014" name="Am. J. Bot.">
        <title>Genome assembly and annotation for red clover (Trifolium pratense; Fabaceae).</title>
        <authorList>
            <person name="Istvanek J."/>
            <person name="Jaros M."/>
            <person name="Krenek A."/>
            <person name="Repkova J."/>
        </authorList>
    </citation>
    <scope>NUCLEOTIDE SEQUENCE [LARGE SCALE GENOMIC DNA]</scope>
    <source>
        <strain evidence="3">cv. Tatra</strain>
        <tissue evidence="2">Young leaves</tissue>
    </source>
</reference>
<comment type="caution">
    <text evidence="2">The sequence shown here is derived from an EMBL/GenBank/DDBJ whole genome shotgun (WGS) entry which is preliminary data.</text>
</comment>
<keyword evidence="1" id="KW-0812">Transmembrane</keyword>
<feature type="transmembrane region" description="Helical" evidence="1">
    <location>
        <begin position="177"/>
        <end position="204"/>
    </location>
</feature>
<dbReference type="PANTHER" id="PTHR31721:SF3">
    <property type="entry name" value="EXPRESSED PROTEIN"/>
    <property type="match status" value="1"/>
</dbReference>
<accession>A0A2K3N6E0</accession>
<evidence type="ECO:0000313" key="3">
    <source>
        <dbReference type="Proteomes" id="UP000236291"/>
    </source>
</evidence>
<sequence>MPTTRLLRHSKVPFDRIIPSSGSISSKCLLRFQSRASLSGDHVIASSADQKGERKHVVAVKASMTTTNHLTISRPVQQDVPQGLSELLAEIIASIRNAMLVLLLRKVVIQKKLARNLHPQMLIEKAIIDCRFFTLFAVAGSLLGSVLCFLEGCVLVIESYAHYLHTMSQRLDQGHLVHLLIEAIDMFLVGTALLMFGVGLYVMFVGSCRATYKQNEPSGLLYIIKSPPRWVGMQSIEQAKSKIGHAVMMILQVGLIEKFNDIPLVTGVDLACFAAALVTSSATIFVLSRLNKH</sequence>
<organism evidence="2 3">
    <name type="scientific">Trifolium pratense</name>
    <name type="common">Red clover</name>
    <dbReference type="NCBI Taxonomy" id="57577"/>
    <lineage>
        <taxon>Eukaryota</taxon>
        <taxon>Viridiplantae</taxon>
        <taxon>Streptophyta</taxon>
        <taxon>Embryophyta</taxon>
        <taxon>Tracheophyta</taxon>
        <taxon>Spermatophyta</taxon>
        <taxon>Magnoliopsida</taxon>
        <taxon>eudicotyledons</taxon>
        <taxon>Gunneridae</taxon>
        <taxon>Pentapetalae</taxon>
        <taxon>rosids</taxon>
        <taxon>fabids</taxon>
        <taxon>Fabales</taxon>
        <taxon>Fabaceae</taxon>
        <taxon>Papilionoideae</taxon>
        <taxon>50 kb inversion clade</taxon>
        <taxon>NPAAA clade</taxon>
        <taxon>Hologalegina</taxon>
        <taxon>IRL clade</taxon>
        <taxon>Trifolieae</taxon>
        <taxon>Trifolium</taxon>
    </lineage>
</organism>
<dbReference type="PANTHER" id="PTHR31721">
    <property type="entry name" value="OS06G0710300 PROTEIN"/>
    <property type="match status" value="1"/>
</dbReference>
<dbReference type="InterPro" id="IPR005134">
    <property type="entry name" value="UPF0114"/>
</dbReference>
<reference evidence="2 3" key="2">
    <citation type="journal article" date="2017" name="Front. Plant Sci.">
        <title>Gene Classification and Mining of Molecular Markers Useful in Red Clover (Trifolium pratense) Breeding.</title>
        <authorList>
            <person name="Istvanek J."/>
            <person name="Dluhosova J."/>
            <person name="Dluhos P."/>
            <person name="Patkova L."/>
            <person name="Nedelnik J."/>
            <person name="Repkova J."/>
        </authorList>
    </citation>
    <scope>NUCLEOTIDE SEQUENCE [LARGE SCALE GENOMIC DNA]</scope>
    <source>
        <strain evidence="3">cv. Tatra</strain>
        <tissue evidence="2">Young leaves</tissue>
    </source>
</reference>
<dbReference type="Proteomes" id="UP000236291">
    <property type="component" value="Unassembled WGS sequence"/>
</dbReference>
<dbReference type="ExpressionAtlas" id="A0A2K3N6E0">
    <property type="expression patterns" value="baseline"/>
</dbReference>
<keyword evidence="1" id="KW-0472">Membrane</keyword>